<evidence type="ECO:0000313" key="2">
    <source>
        <dbReference type="EMBL" id="GAB16841.1"/>
    </source>
</evidence>
<accession>H0QVG4</accession>
<gene>
    <name evidence="2" type="ORF">GOEFS_015_00380</name>
</gene>
<comment type="caution">
    <text evidence="2">The sequence shown here is derived from an EMBL/GenBank/DDBJ whole genome shotgun (WGS) entry which is preliminary data.</text>
</comment>
<evidence type="ECO:0008006" key="4">
    <source>
        <dbReference type="Google" id="ProtNLM"/>
    </source>
</evidence>
<feature type="chain" id="PRO_5003536847" description="Secreted protein" evidence="1">
    <location>
        <begin position="32"/>
        <end position="147"/>
    </location>
</feature>
<sequence>MPRNIRALTVGGLASVGVAALLSAAPTPAVAAPVTSFQVEQTVLTGAPWPVSNQTFRATTARPGVARVSVATSCNTLNRRLCMHYTQGGHIVWLNTSTGRTGTATIPAGARPGTSVNIATGSGQIAAYISAVSGATIVPGAGVFRVF</sequence>
<evidence type="ECO:0000256" key="1">
    <source>
        <dbReference type="SAM" id="SignalP"/>
    </source>
</evidence>
<dbReference type="Proteomes" id="UP000035034">
    <property type="component" value="Unassembled WGS sequence"/>
</dbReference>
<dbReference type="OrthoDB" id="4558968at2"/>
<keyword evidence="3" id="KW-1185">Reference proteome</keyword>
<dbReference type="EMBL" id="BAEH01000015">
    <property type="protein sequence ID" value="GAB16841.1"/>
    <property type="molecule type" value="Genomic_DNA"/>
</dbReference>
<feature type="signal peptide" evidence="1">
    <location>
        <begin position="1"/>
        <end position="31"/>
    </location>
</feature>
<evidence type="ECO:0000313" key="3">
    <source>
        <dbReference type="Proteomes" id="UP000035034"/>
    </source>
</evidence>
<name>H0QVG4_9ACTN</name>
<dbReference type="RefSeq" id="WP_007316179.1">
    <property type="nucleotide sequence ID" value="NZ_BAEH01000015.1"/>
</dbReference>
<proteinExistence type="predicted"/>
<dbReference type="AlphaFoldDB" id="H0QVG4"/>
<organism evidence="2 3">
    <name type="scientific">Gordonia effusa NBRC 100432</name>
    <dbReference type="NCBI Taxonomy" id="1077974"/>
    <lineage>
        <taxon>Bacteria</taxon>
        <taxon>Bacillati</taxon>
        <taxon>Actinomycetota</taxon>
        <taxon>Actinomycetes</taxon>
        <taxon>Mycobacteriales</taxon>
        <taxon>Gordoniaceae</taxon>
        <taxon>Gordonia</taxon>
    </lineage>
</organism>
<protein>
    <recommendedName>
        <fullName evidence="4">Secreted protein</fullName>
    </recommendedName>
</protein>
<reference evidence="2 3" key="1">
    <citation type="submission" date="2011-12" db="EMBL/GenBank/DDBJ databases">
        <title>Whole genome shotgun sequence of Gordonia effusa NBRC 100432.</title>
        <authorList>
            <person name="Yoshida I."/>
            <person name="Takarada H."/>
            <person name="Hosoyama A."/>
            <person name="Tsuchikane K."/>
            <person name="Katsumata H."/>
            <person name="Yamazaki S."/>
            <person name="Fujita N."/>
        </authorList>
    </citation>
    <scope>NUCLEOTIDE SEQUENCE [LARGE SCALE GENOMIC DNA]</scope>
    <source>
        <strain evidence="2 3">NBRC 100432</strain>
    </source>
</reference>
<keyword evidence="1" id="KW-0732">Signal</keyword>
<dbReference type="eggNOG" id="ENOG5031Z4V">
    <property type="taxonomic scope" value="Bacteria"/>
</dbReference>